<evidence type="ECO:0000313" key="4">
    <source>
        <dbReference type="Proteomes" id="UP000308652"/>
    </source>
</evidence>
<proteinExistence type="predicted"/>
<name>A0A5C3LRI4_9AGAR</name>
<sequence>MIFLATGMLLVVVQPLIPLKCEQPPPLSSTAAVNRNSIQPPPLDTRTSLPFPNVSVEGGDVEEEVAARDRKVLYKKVESIANILDEVDPM</sequence>
<organism evidence="3 4">
    <name type="scientific">Crucibulum laeve</name>
    <dbReference type="NCBI Taxonomy" id="68775"/>
    <lineage>
        <taxon>Eukaryota</taxon>
        <taxon>Fungi</taxon>
        <taxon>Dikarya</taxon>
        <taxon>Basidiomycota</taxon>
        <taxon>Agaricomycotina</taxon>
        <taxon>Agaricomycetes</taxon>
        <taxon>Agaricomycetidae</taxon>
        <taxon>Agaricales</taxon>
        <taxon>Agaricineae</taxon>
        <taxon>Nidulariaceae</taxon>
        <taxon>Crucibulum</taxon>
    </lineage>
</organism>
<feature type="region of interest" description="Disordered" evidence="1">
    <location>
        <begin position="28"/>
        <end position="50"/>
    </location>
</feature>
<accession>A0A5C3LRI4</accession>
<keyword evidence="4" id="KW-1185">Reference proteome</keyword>
<feature type="signal peptide" evidence="2">
    <location>
        <begin position="1"/>
        <end position="15"/>
    </location>
</feature>
<evidence type="ECO:0000256" key="2">
    <source>
        <dbReference type="SAM" id="SignalP"/>
    </source>
</evidence>
<feature type="compositionally biased region" description="Polar residues" evidence="1">
    <location>
        <begin position="28"/>
        <end position="38"/>
    </location>
</feature>
<gene>
    <name evidence="3" type="ORF">BDQ12DRAFT_307627</name>
</gene>
<dbReference type="AlphaFoldDB" id="A0A5C3LRI4"/>
<reference evidence="3 4" key="1">
    <citation type="journal article" date="2019" name="Nat. Ecol. Evol.">
        <title>Megaphylogeny resolves global patterns of mushroom evolution.</title>
        <authorList>
            <person name="Varga T."/>
            <person name="Krizsan K."/>
            <person name="Foldi C."/>
            <person name="Dima B."/>
            <person name="Sanchez-Garcia M."/>
            <person name="Sanchez-Ramirez S."/>
            <person name="Szollosi G.J."/>
            <person name="Szarkandi J.G."/>
            <person name="Papp V."/>
            <person name="Albert L."/>
            <person name="Andreopoulos W."/>
            <person name="Angelini C."/>
            <person name="Antonin V."/>
            <person name="Barry K.W."/>
            <person name="Bougher N.L."/>
            <person name="Buchanan P."/>
            <person name="Buyck B."/>
            <person name="Bense V."/>
            <person name="Catcheside P."/>
            <person name="Chovatia M."/>
            <person name="Cooper J."/>
            <person name="Damon W."/>
            <person name="Desjardin D."/>
            <person name="Finy P."/>
            <person name="Geml J."/>
            <person name="Haridas S."/>
            <person name="Hughes K."/>
            <person name="Justo A."/>
            <person name="Karasinski D."/>
            <person name="Kautmanova I."/>
            <person name="Kiss B."/>
            <person name="Kocsube S."/>
            <person name="Kotiranta H."/>
            <person name="LaButti K.M."/>
            <person name="Lechner B.E."/>
            <person name="Liimatainen K."/>
            <person name="Lipzen A."/>
            <person name="Lukacs Z."/>
            <person name="Mihaltcheva S."/>
            <person name="Morgado L.N."/>
            <person name="Niskanen T."/>
            <person name="Noordeloos M.E."/>
            <person name="Ohm R.A."/>
            <person name="Ortiz-Santana B."/>
            <person name="Ovrebo C."/>
            <person name="Racz N."/>
            <person name="Riley R."/>
            <person name="Savchenko A."/>
            <person name="Shiryaev A."/>
            <person name="Soop K."/>
            <person name="Spirin V."/>
            <person name="Szebenyi C."/>
            <person name="Tomsovsky M."/>
            <person name="Tulloss R.E."/>
            <person name="Uehling J."/>
            <person name="Grigoriev I.V."/>
            <person name="Vagvolgyi C."/>
            <person name="Papp T."/>
            <person name="Martin F.M."/>
            <person name="Miettinen O."/>
            <person name="Hibbett D.S."/>
            <person name="Nagy L.G."/>
        </authorList>
    </citation>
    <scope>NUCLEOTIDE SEQUENCE [LARGE SCALE GENOMIC DNA]</scope>
    <source>
        <strain evidence="3 4">CBS 166.37</strain>
    </source>
</reference>
<dbReference type="EMBL" id="ML213619">
    <property type="protein sequence ID" value="TFK35779.1"/>
    <property type="molecule type" value="Genomic_DNA"/>
</dbReference>
<protein>
    <submittedName>
        <fullName evidence="3">Uncharacterized protein</fullName>
    </submittedName>
</protein>
<keyword evidence="2" id="KW-0732">Signal</keyword>
<dbReference type="Proteomes" id="UP000308652">
    <property type="component" value="Unassembled WGS sequence"/>
</dbReference>
<evidence type="ECO:0000256" key="1">
    <source>
        <dbReference type="SAM" id="MobiDB-lite"/>
    </source>
</evidence>
<evidence type="ECO:0000313" key="3">
    <source>
        <dbReference type="EMBL" id="TFK35779.1"/>
    </source>
</evidence>
<feature type="chain" id="PRO_5022960973" evidence="2">
    <location>
        <begin position="16"/>
        <end position="90"/>
    </location>
</feature>